<reference evidence="4 5" key="1">
    <citation type="journal article" date="2022" name="Allergy">
        <title>Genome assembly and annotation of Periplaneta americana reveal a comprehensive cockroach allergen profile.</title>
        <authorList>
            <person name="Wang L."/>
            <person name="Xiong Q."/>
            <person name="Saelim N."/>
            <person name="Wang L."/>
            <person name="Nong W."/>
            <person name="Wan A.T."/>
            <person name="Shi M."/>
            <person name="Liu X."/>
            <person name="Cao Q."/>
            <person name="Hui J.H.L."/>
            <person name="Sookrung N."/>
            <person name="Leung T.F."/>
            <person name="Tungtrongchitr A."/>
            <person name="Tsui S.K.W."/>
        </authorList>
    </citation>
    <scope>NUCLEOTIDE SEQUENCE [LARGE SCALE GENOMIC DNA]</scope>
    <source>
        <strain evidence="4">PWHHKU_190912</strain>
    </source>
</reference>
<sequence>MDLREVGYDDRDWLNLAQDRDRWRAYVRAAMNLRFLKCHLSEEKRQLVDCMKDVLQHTHFHDFKKLLEFYTLLFFQIYDQQRVDLVGDVPEELKLSVVECVTTLLKQASSDVIGELYNKKHVPKLGQGIYICVQLAQWEKLRQLRIAAIECIMTLAQVHGDADRDDTVFRHQVGDVIMFFLPGIVSGMQRIATEDEKQGHQITLLAVRAWGEAIALVMEDSPAPDAPQHIEMQLNMKPPLAASKEDPLTHKWENNRETMLKDLQEKSRTPEWYRAAAEKLAVSTKALSVVQQHSHWKVRQQLASTCQTLLSRCSRNMYPSVMHLVEMLIMLSEDESEKVAAVSKSALESYSKRCEMEDDVQQLAALRLLAGYINLLGAKKLPHLLRSAAHLNRLVWTLIQAFEFDTSGVSLLEDFGVRGVQRGDSSVDHIVEDVLQAYLEPSAWYTCLTAGSYVSDLGEELNISIGEVQSNVIQSCLLVEGVGKMALVLGPNFDQFLLRTLYAVLERAGSANGLVAEAGMSAVQDISDAGGHGRDVTELVRANADYFSYHVTTKLRKMQQYPGVMDVLQVVMRYSSMDVLPCLEDIVKDVLMQSCDAFQDRNIISFLRVFHTFVVSVRQWLLSDKIQSDISEPCAASDIVDDLVEYHRCKRQVQDFSEGGDKGSDSVPEVPDSEGDRNCDTENSDDKKEELPLHVELTVSVLKRCLHFLPTRKREQKLLVLSILKEGLHILEVWENQLLPIVHAIWSPFVNRFAETSDPLVVNRSFALLCVMAQTAKDFIRARTLK</sequence>
<dbReference type="InterPro" id="IPR011989">
    <property type="entry name" value="ARM-like"/>
</dbReference>
<dbReference type="Pfam" id="PF24173">
    <property type="entry name" value="TPR_TTI1_N"/>
    <property type="match status" value="1"/>
</dbReference>
<dbReference type="InterPro" id="IPR016024">
    <property type="entry name" value="ARM-type_fold"/>
</dbReference>
<organism evidence="4 5">
    <name type="scientific">Periplaneta americana</name>
    <name type="common">American cockroach</name>
    <name type="synonym">Blatta americana</name>
    <dbReference type="NCBI Taxonomy" id="6978"/>
    <lineage>
        <taxon>Eukaryota</taxon>
        <taxon>Metazoa</taxon>
        <taxon>Ecdysozoa</taxon>
        <taxon>Arthropoda</taxon>
        <taxon>Hexapoda</taxon>
        <taxon>Insecta</taxon>
        <taxon>Pterygota</taxon>
        <taxon>Neoptera</taxon>
        <taxon>Polyneoptera</taxon>
        <taxon>Dictyoptera</taxon>
        <taxon>Blattodea</taxon>
        <taxon>Blattoidea</taxon>
        <taxon>Blattidae</taxon>
        <taxon>Blattinae</taxon>
        <taxon>Periplaneta</taxon>
    </lineage>
</organism>
<keyword evidence="5" id="KW-1185">Reference proteome</keyword>
<gene>
    <name evidence="4" type="ORF">ANN_05604</name>
</gene>
<comment type="caution">
    <text evidence="4">The sequence shown here is derived from an EMBL/GenBank/DDBJ whole genome shotgun (WGS) entry which is preliminary data.</text>
</comment>
<feature type="compositionally biased region" description="Basic and acidic residues" evidence="1">
    <location>
        <begin position="674"/>
        <end position="687"/>
    </location>
</feature>
<name>A0ABQ8TBA0_PERAM</name>
<dbReference type="Pfam" id="PF24176">
    <property type="entry name" value="TPR_TTI1_2nd"/>
    <property type="match status" value="1"/>
</dbReference>
<feature type="domain" description="TTI1 N-terminal TPR" evidence="2">
    <location>
        <begin position="43"/>
        <end position="335"/>
    </location>
</feature>
<dbReference type="PANTHER" id="PTHR18460">
    <property type="entry name" value="TEL2 INTERACTING PROTEIN 1 TTI1 FAMILY MEMBER"/>
    <property type="match status" value="1"/>
</dbReference>
<dbReference type="Pfam" id="PF24181">
    <property type="entry name" value="TPR_TTI1_C"/>
    <property type="match status" value="1"/>
</dbReference>
<dbReference type="InterPro" id="IPR049362">
    <property type="entry name" value="TTI1_rpt"/>
</dbReference>
<dbReference type="InterPro" id="IPR052587">
    <property type="entry name" value="TELO2-interacting_protein_1"/>
</dbReference>
<dbReference type="Pfam" id="PF21547">
    <property type="entry name" value="TTI1"/>
    <property type="match status" value="1"/>
</dbReference>
<feature type="region of interest" description="Disordered" evidence="1">
    <location>
        <begin position="655"/>
        <end position="687"/>
    </location>
</feature>
<proteinExistence type="predicted"/>
<evidence type="ECO:0000259" key="3">
    <source>
        <dbReference type="Pfam" id="PF24181"/>
    </source>
</evidence>
<protein>
    <submittedName>
        <fullName evidence="4">Uncharacterized protein</fullName>
    </submittedName>
</protein>
<dbReference type="SUPFAM" id="SSF48371">
    <property type="entry name" value="ARM repeat"/>
    <property type="match status" value="1"/>
</dbReference>
<evidence type="ECO:0000259" key="2">
    <source>
        <dbReference type="Pfam" id="PF24173"/>
    </source>
</evidence>
<evidence type="ECO:0000313" key="4">
    <source>
        <dbReference type="EMBL" id="KAJ4443818.1"/>
    </source>
</evidence>
<dbReference type="Gene3D" id="1.25.10.10">
    <property type="entry name" value="Leucine-rich Repeat Variant"/>
    <property type="match status" value="1"/>
</dbReference>
<evidence type="ECO:0000313" key="5">
    <source>
        <dbReference type="Proteomes" id="UP001148838"/>
    </source>
</evidence>
<dbReference type="InterPro" id="IPR057566">
    <property type="entry name" value="TPR_TTI1_N"/>
</dbReference>
<dbReference type="PANTHER" id="PTHR18460:SF3">
    <property type="entry name" value="TELO2-INTERACTING PROTEIN 1 HOMOLOG"/>
    <property type="match status" value="1"/>
</dbReference>
<feature type="domain" description="TTI1 C-terminal TPR" evidence="3">
    <location>
        <begin position="609"/>
        <end position="786"/>
    </location>
</feature>
<evidence type="ECO:0000256" key="1">
    <source>
        <dbReference type="SAM" id="MobiDB-lite"/>
    </source>
</evidence>
<dbReference type="InterPro" id="IPR057567">
    <property type="entry name" value="TPR_TTI1_C"/>
</dbReference>
<dbReference type="EMBL" id="JAJSOF020000013">
    <property type="protein sequence ID" value="KAJ4443818.1"/>
    <property type="molecule type" value="Genomic_DNA"/>
</dbReference>
<accession>A0ABQ8TBA0</accession>
<dbReference type="Proteomes" id="UP001148838">
    <property type="component" value="Unassembled WGS sequence"/>
</dbReference>